<protein>
    <recommendedName>
        <fullName evidence="4">Kinesin-like protein</fullName>
    </recommendedName>
</protein>
<dbReference type="Pfam" id="PF00225">
    <property type="entry name" value="Kinesin"/>
    <property type="match status" value="1"/>
</dbReference>
<dbReference type="Proteomes" id="UP000774804">
    <property type="component" value="Unassembled WGS sequence"/>
</dbReference>
<dbReference type="GO" id="GO:0016887">
    <property type="term" value="F:ATP hydrolysis activity"/>
    <property type="evidence" value="ECO:0007669"/>
    <property type="project" value="TreeGrafter"/>
</dbReference>
<organism evidence="9 11">
    <name type="scientific">Phytophthora cactorum</name>
    <dbReference type="NCBI Taxonomy" id="29920"/>
    <lineage>
        <taxon>Eukaryota</taxon>
        <taxon>Sar</taxon>
        <taxon>Stramenopiles</taxon>
        <taxon>Oomycota</taxon>
        <taxon>Peronosporomycetes</taxon>
        <taxon>Peronosporales</taxon>
        <taxon>Peronosporaceae</taxon>
        <taxon>Phytophthora</taxon>
    </lineage>
</organism>
<dbReference type="EMBL" id="RCMI01000022">
    <property type="protein sequence ID" value="KAG2941937.1"/>
    <property type="molecule type" value="Genomic_DNA"/>
</dbReference>
<dbReference type="InterPro" id="IPR019821">
    <property type="entry name" value="Kinesin_motor_CS"/>
</dbReference>
<dbReference type="GO" id="GO:0008017">
    <property type="term" value="F:microtubule binding"/>
    <property type="evidence" value="ECO:0007669"/>
    <property type="project" value="InterPro"/>
</dbReference>
<feature type="region of interest" description="Disordered" evidence="6">
    <location>
        <begin position="442"/>
        <end position="464"/>
    </location>
</feature>
<dbReference type="PRINTS" id="PR00380">
    <property type="entry name" value="KINESINHEAVY"/>
</dbReference>
<dbReference type="GO" id="GO:0005874">
    <property type="term" value="C:microtubule"/>
    <property type="evidence" value="ECO:0007669"/>
    <property type="project" value="UniProtKB-KW"/>
</dbReference>
<feature type="domain" description="Kinesin motor" evidence="7">
    <location>
        <begin position="138"/>
        <end position="610"/>
    </location>
</feature>
<evidence type="ECO:0000256" key="3">
    <source>
        <dbReference type="PROSITE-ProRule" id="PRU00283"/>
    </source>
</evidence>
<dbReference type="GO" id="GO:0003777">
    <property type="term" value="F:microtubule motor activity"/>
    <property type="evidence" value="ECO:0007669"/>
    <property type="project" value="InterPro"/>
</dbReference>
<evidence type="ECO:0000313" key="9">
    <source>
        <dbReference type="EMBL" id="KAG2941937.1"/>
    </source>
</evidence>
<keyword evidence="3 4" id="KW-0505">Motor protein</keyword>
<keyword evidence="4" id="KW-0493">Microtubule</keyword>
<dbReference type="EMBL" id="RCMG01000032">
    <property type="protein sequence ID" value="KAG2866954.1"/>
    <property type="molecule type" value="Genomic_DNA"/>
</dbReference>
<dbReference type="Gene3D" id="3.40.850.10">
    <property type="entry name" value="Kinesin motor domain"/>
    <property type="match status" value="1"/>
</dbReference>
<feature type="coiled-coil region" evidence="5">
    <location>
        <begin position="645"/>
        <end position="672"/>
    </location>
</feature>
<proteinExistence type="inferred from homology"/>
<dbReference type="VEuPathDB" id="FungiDB:PC110_g12583"/>
<reference evidence="9" key="1">
    <citation type="submission" date="2018-10" db="EMBL/GenBank/DDBJ databases">
        <title>Effector identification in a new, highly contiguous assembly of the strawberry crown rot pathogen Phytophthora cactorum.</title>
        <authorList>
            <person name="Armitage A.D."/>
            <person name="Nellist C.F."/>
            <person name="Bates H."/>
            <person name="Vickerstaff R.J."/>
            <person name="Harrison R.J."/>
        </authorList>
    </citation>
    <scope>NUCLEOTIDE SEQUENCE</scope>
    <source>
        <strain evidence="8">15-7</strain>
        <strain evidence="9">4032</strain>
        <strain evidence="10">4040</strain>
    </source>
</reference>
<evidence type="ECO:0000256" key="1">
    <source>
        <dbReference type="ARBA" id="ARBA00022741"/>
    </source>
</evidence>
<keyword evidence="1 3" id="KW-0547">Nucleotide-binding</keyword>
<dbReference type="AlphaFoldDB" id="A0A8T1DK07"/>
<accession>A0A8T1DK07</accession>
<evidence type="ECO:0000313" key="8">
    <source>
        <dbReference type="EMBL" id="KAG2866954.1"/>
    </source>
</evidence>
<dbReference type="SUPFAM" id="SSF52540">
    <property type="entry name" value="P-loop containing nucleoside triphosphate hydrolases"/>
    <property type="match status" value="1"/>
</dbReference>
<dbReference type="InterPro" id="IPR027640">
    <property type="entry name" value="Kinesin-like_fam"/>
</dbReference>
<dbReference type="PROSITE" id="PS00411">
    <property type="entry name" value="KINESIN_MOTOR_1"/>
    <property type="match status" value="1"/>
</dbReference>
<dbReference type="PANTHER" id="PTHR24115">
    <property type="entry name" value="KINESIN-RELATED"/>
    <property type="match status" value="1"/>
</dbReference>
<dbReference type="PROSITE" id="PS50067">
    <property type="entry name" value="KINESIN_MOTOR_2"/>
    <property type="match status" value="1"/>
</dbReference>
<evidence type="ECO:0000313" key="10">
    <source>
        <dbReference type="EMBL" id="KAG2952793.1"/>
    </source>
</evidence>
<gene>
    <name evidence="8" type="ORF">PC113_g2347</name>
    <name evidence="9" type="ORF">PC115_g1662</name>
    <name evidence="10" type="ORF">PC117_g2497</name>
</gene>
<feature type="region of interest" description="Disordered" evidence="6">
    <location>
        <begin position="777"/>
        <end position="819"/>
    </location>
</feature>
<evidence type="ECO:0000256" key="2">
    <source>
        <dbReference type="ARBA" id="ARBA00022840"/>
    </source>
</evidence>
<keyword evidence="2 3" id="KW-0067">ATP-binding</keyword>
<dbReference type="SMART" id="SM00129">
    <property type="entry name" value="KISc"/>
    <property type="match status" value="1"/>
</dbReference>
<dbReference type="GO" id="GO:0007018">
    <property type="term" value="P:microtubule-based movement"/>
    <property type="evidence" value="ECO:0007669"/>
    <property type="project" value="InterPro"/>
</dbReference>
<feature type="compositionally biased region" description="Basic and acidic residues" evidence="6">
    <location>
        <begin position="154"/>
        <end position="176"/>
    </location>
</feature>
<comment type="caution">
    <text evidence="9">The sequence shown here is derived from an EMBL/GenBank/DDBJ whole genome shotgun (WGS) entry which is preliminary data.</text>
</comment>
<dbReference type="GO" id="GO:0005524">
    <property type="term" value="F:ATP binding"/>
    <property type="evidence" value="ECO:0007669"/>
    <property type="project" value="UniProtKB-UniRule"/>
</dbReference>
<dbReference type="Proteomes" id="UP000736787">
    <property type="component" value="Unassembled WGS sequence"/>
</dbReference>
<dbReference type="InterPro" id="IPR001752">
    <property type="entry name" value="Kinesin_motor_dom"/>
</dbReference>
<dbReference type="GO" id="GO:0005871">
    <property type="term" value="C:kinesin complex"/>
    <property type="evidence" value="ECO:0007669"/>
    <property type="project" value="TreeGrafter"/>
</dbReference>
<name>A0A8T1DK07_9STRA</name>
<feature type="compositionally biased region" description="Polar residues" evidence="6">
    <location>
        <begin position="802"/>
        <end position="813"/>
    </location>
</feature>
<evidence type="ECO:0000256" key="5">
    <source>
        <dbReference type="SAM" id="Coils"/>
    </source>
</evidence>
<dbReference type="InterPro" id="IPR036961">
    <property type="entry name" value="Kinesin_motor_dom_sf"/>
</dbReference>
<dbReference type="Proteomes" id="UP000735874">
    <property type="component" value="Unassembled WGS sequence"/>
</dbReference>
<sequence>MSETDELSTFDFSTSDAKSRQVLVLDLLECVKESRWEFLRSKSSVTSLRARKDSLDVVQAGALFSALQLFSWEFTCTQWMQISSEASLTTSITTRDPQQRKKITQKINQPTNCEEINQDEIHTQPIANSNGEDISAWPVLVAVRCRPRKRQRTKDRFAAVHGEDKEIRRSGIRDSSDSSDVSSSSGERGSHSVQRGVFEYSACRDYHYSSTYDTKILPPRMQRPRRLYVQAPTTGNTSGRRSFDFDFIFPPWTKQREVYDKCVRTQIDHVLQSQQQGQVKHATILAYGQTGTGKTYTMGMLSDFTDDKEQGLIPRALSQILEFAGNVEGEEDMRKTVVTLSFLQIYLETIQDLLALPGCTARGKPYARHGTSSGGDLPVRQGRDGAFYVADLNEYEVSSIEDAHALLELAMRNRVLAATTKNKTSSRSHTLLTISIKRRRGTSRSRYSSSEEDEDQDESNYANDEGASTISFVDLAGSERVDGALHFLRATRARQEQRIREAKFINRSLSALGGVIAALAQPKPSATGSTSANVLARLSPCLQDKPQHSVGNEQGQPHIRFRDSQLTKLLQGRLMGGRGRLLLIATVDDQAKNLSETLSTLKFASQCRRVELQPGSRLRGDRGIRLRRQKALLDQVFNNMKMMHENREAALHSEYQARIEALERELETIRATTQSFTSSAPDDEAPTYLASYTALCSLVDTVSSIDDSENQSRESKHPKAIDFQSEKEMLEYVAGLYSRLKEALVTQQQPEKHVSGKSVSVDTAEAVVIAKVNLVPSQQPATRDQNHKQTVPREPLRASNPPADSTRASSMQLSPEHEAEFRDVARHLIATRALDSFVVSSSDEDD</sequence>
<feature type="binding site" evidence="3">
    <location>
        <begin position="288"/>
        <end position="295"/>
    </location>
    <ligand>
        <name>ATP</name>
        <dbReference type="ChEBI" id="CHEBI:30616"/>
    </ligand>
</feature>
<feature type="region of interest" description="Disordered" evidence="6">
    <location>
        <begin position="152"/>
        <end position="193"/>
    </location>
</feature>
<keyword evidence="5" id="KW-0175">Coiled coil</keyword>
<feature type="compositionally biased region" description="Low complexity" evidence="6">
    <location>
        <begin position="178"/>
        <end position="187"/>
    </location>
</feature>
<dbReference type="InterPro" id="IPR027417">
    <property type="entry name" value="P-loop_NTPase"/>
</dbReference>
<evidence type="ECO:0000256" key="4">
    <source>
        <dbReference type="RuleBase" id="RU000394"/>
    </source>
</evidence>
<dbReference type="PANTHER" id="PTHR24115:SF1004">
    <property type="entry name" value="KINESIN-LIKE PROTEIN KIF15"/>
    <property type="match status" value="1"/>
</dbReference>
<evidence type="ECO:0000256" key="6">
    <source>
        <dbReference type="SAM" id="MobiDB-lite"/>
    </source>
</evidence>
<dbReference type="EMBL" id="RCMK01000033">
    <property type="protein sequence ID" value="KAG2952793.1"/>
    <property type="molecule type" value="Genomic_DNA"/>
</dbReference>
<comment type="similarity">
    <text evidence="3 4">Belongs to the TRAFAC class myosin-kinesin ATPase superfamily. Kinesin family.</text>
</comment>
<evidence type="ECO:0000313" key="11">
    <source>
        <dbReference type="Proteomes" id="UP000774804"/>
    </source>
</evidence>
<evidence type="ECO:0000259" key="7">
    <source>
        <dbReference type="PROSITE" id="PS50067"/>
    </source>
</evidence>